<proteinExistence type="predicted"/>
<name>A0A7Y2H1W5_UNCEI</name>
<feature type="domain" description="CN hydrolase" evidence="2">
    <location>
        <begin position="1"/>
        <end position="251"/>
    </location>
</feature>
<organism evidence="3 4">
    <name type="scientific">Eiseniibacteriota bacterium</name>
    <dbReference type="NCBI Taxonomy" id="2212470"/>
    <lineage>
        <taxon>Bacteria</taxon>
        <taxon>Candidatus Eiseniibacteriota</taxon>
    </lineage>
</organism>
<accession>A0A7Y2H1W5</accession>
<dbReference type="CDD" id="cd07197">
    <property type="entry name" value="nitrilase"/>
    <property type="match status" value="1"/>
</dbReference>
<dbReference type="InterPro" id="IPR050345">
    <property type="entry name" value="Aliph_Amidase/BUP"/>
</dbReference>
<dbReference type="Pfam" id="PF00795">
    <property type="entry name" value="CN_hydrolase"/>
    <property type="match status" value="1"/>
</dbReference>
<dbReference type="PANTHER" id="PTHR43674:SF2">
    <property type="entry name" value="BETA-UREIDOPROPIONASE"/>
    <property type="match status" value="1"/>
</dbReference>
<dbReference type="GO" id="GO:0016811">
    <property type="term" value="F:hydrolase activity, acting on carbon-nitrogen (but not peptide) bonds, in linear amides"/>
    <property type="evidence" value="ECO:0007669"/>
    <property type="project" value="TreeGrafter"/>
</dbReference>
<sequence length="251" mass="27963">MTSDSRKLSIGMLQAEPHGVILPAEVAAFQVANIDLLILPEYFWLETEDETHRDALSHFESSREKLAELSQTLDCTVVGGTMVEPTAEGGDAAWHNTSFVFQRGRQLGFYRKQRLMPGEAKGGAVAGDEILVIEIDEIRVAPIICADVFDPDIFHTLAEAEVDLIAAPVASPYLPEDTVESKLQRDREIFVDRSQRAKAPIVKVCTVGAILGKRPLQGRSLIVTPEGVQFRTPFEEEQERRSWIHEVELKL</sequence>
<dbReference type="InterPro" id="IPR036526">
    <property type="entry name" value="C-N_Hydrolase_sf"/>
</dbReference>
<dbReference type="EMBL" id="JABDJR010000181">
    <property type="protein sequence ID" value="NNF06068.1"/>
    <property type="molecule type" value="Genomic_DNA"/>
</dbReference>
<evidence type="ECO:0000313" key="4">
    <source>
        <dbReference type="Proteomes" id="UP000547674"/>
    </source>
</evidence>
<dbReference type="InterPro" id="IPR003010">
    <property type="entry name" value="C-N_Hydrolase"/>
</dbReference>
<evidence type="ECO:0000313" key="3">
    <source>
        <dbReference type="EMBL" id="NNF06068.1"/>
    </source>
</evidence>
<dbReference type="PROSITE" id="PS50263">
    <property type="entry name" value="CN_HYDROLASE"/>
    <property type="match status" value="1"/>
</dbReference>
<dbReference type="Gene3D" id="3.60.110.10">
    <property type="entry name" value="Carbon-nitrogen hydrolase"/>
    <property type="match status" value="1"/>
</dbReference>
<dbReference type="SUPFAM" id="SSF56317">
    <property type="entry name" value="Carbon-nitrogen hydrolase"/>
    <property type="match status" value="1"/>
</dbReference>
<evidence type="ECO:0000259" key="2">
    <source>
        <dbReference type="PROSITE" id="PS50263"/>
    </source>
</evidence>
<comment type="caution">
    <text evidence="3">The sequence shown here is derived from an EMBL/GenBank/DDBJ whole genome shotgun (WGS) entry which is preliminary data.</text>
</comment>
<dbReference type="AlphaFoldDB" id="A0A7Y2H1W5"/>
<protein>
    <submittedName>
        <fullName evidence="3">Carbon-nitrogen hydrolase family protein</fullName>
    </submittedName>
</protein>
<keyword evidence="1 3" id="KW-0378">Hydrolase</keyword>
<reference evidence="3 4" key="1">
    <citation type="submission" date="2020-03" db="EMBL/GenBank/DDBJ databases">
        <title>Metabolic flexibility allows generalist bacteria to become dominant in a frequently disturbed ecosystem.</title>
        <authorList>
            <person name="Chen Y.-J."/>
            <person name="Leung P.M."/>
            <person name="Bay S.K."/>
            <person name="Hugenholtz P."/>
            <person name="Kessler A.J."/>
            <person name="Shelley G."/>
            <person name="Waite D.W."/>
            <person name="Cook P.L."/>
            <person name="Greening C."/>
        </authorList>
    </citation>
    <scope>NUCLEOTIDE SEQUENCE [LARGE SCALE GENOMIC DNA]</scope>
    <source>
        <strain evidence="3">SS_bin_28</strain>
    </source>
</reference>
<dbReference type="PANTHER" id="PTHR43674">
    <property type="entry name" value="NITRILASE C965.09-RELATED"/>
    <property type="match status" value="1"/>
</dbReference>
<dbReference type="Proteomes" id="UP000547674">
    <property type="component" value="Unassembled WGS sequence"/>
</dbReference>
<evidence type="ECO:0000256" key="1">
    <source>
        <dbReference type="ARBA" id="ARBA00022801"/>
    </source>
</evidence>
<gene>
    <name evidence="3" type="ORF">HKN21_04855</name>
</gene>